<evidence type="ECO:0000256" key="2">
    <source>
        <dbReference type="ARBA" id="ARBA00007174"/>
    </source>
</evidence>
<dbReference type="InterPro" id="IPR011057">
    <property type="entry name" value="Mss4-like_sf"/>
</dbReference>
<evidence type="ECO:0000259" key="8">
    <source>
        <dbReference type="PROSITE" id="PS51790"/>
    </source>
</evidence>
<dbReference type="PROSITE" id="PS51790">
    <property type="entry name" value="MSRB"/>
    <property type="match status" value="1"/>
</dbReference>
<dbReference type="Pfam" id="PF01641">
    <property type="entry name" value="SelR"/>
    <property type="match status" value="1"/>
</dbReference>
<evidence type="ECO:0000313" key="10">
    <source>
        <dbReference type="Proteomes" id="UP000325286"/>
    </source>
</evidence>
<protein>
    <recommendedName>
        <fullName evidence="3">peptide-methionine (R)-S-oxide reductase</fullName>
        <ecNumber evidence="3">1.8.4.12</ecNumber>
    </recommendedName>
</protein>
<evidence type="ECO:0000256" key="7">
    <source>
        <dbReference type="ARBA" id="ARBA00048488"/>
    </source>
</evidence>
<dbReference type="SUPFAM" id="SSF51316">
    <property type="entry name" value="Mss4-like"/>
    <property type="match status" value="1"/>
</dbReference>
<dbReference type="GO" id="GO:0046872">
    <property type="term" value="F:metal ion binding"/>
    <property type="evidence" value="ECO:0007669"/>
    <property type="project" value="UniProtKB-KW"/>
</dbReference>
<dbReference type="PANTHER" id="PTHR10173">
    <property type="entry name" value="METHIONINE SULFOXIDE REDUCTASE"/>
    <property type="match status" value="1"/>
</dbReference>
<dbReference type="Gene3D" id="2.170.150.20">
    <property type="entry name" value="Peptide methionine sulfoxide reductase"/>
    <property type="match status" value="1"/>
</dbReference>
<dbReference type="InterPro" id="IPR002579">
    <property type="entry name" value="Met_Sox_Rdtase_MsrB_dom"/>
</dbReference>
<comment type="cofactor">
    <cofactor evidence="1">
        <name>Zn(2+)</name>
        <dbReference type="ChEBI" id="CHEBI:29105"/>
    </cofactor>
</comment>
<feature type="domain" description="MsrB" evidence="8">
    <location>
        <begin position="53"/>
        <end position="175"/>
    </location>
</feature>
<reference evidence="9 10" key="1">
    <citation type="submission" date="2019-08" db="EMBL/GenBank/DDBJ databases">
        <title>Deep-cultivation of Planctomycetes and their phenomic and genomic characterization uncovers novel biology.</title>
        <authorList>
            <person name="Wiegand S."/>
            <person name="Jogler M."/>
            <person name="Boedeker C."/>
            <person name="Pinto D."/>
            <person name="Vollmers J."/>
            <person name="Rivas-Marin E."/>
            <person name="Kohn T."/>
            <person name="Peeters S.H."/>
            <person name="Heuer A."/>
            <person name="Rast P."/>
            <person name="Oberbeckmann S."/>
            <person name="Bunk B."/>
            <person name="Jeske O."/>
            <person name="Meyerdierks A."/>
            <person name="Storesund J.E."/>
            <person name="Kallscheuer N."/>
            <person name="Luecker S."/>
            <person name="Lage O.M."/>
            <person name="Pohl T."/>
            <person name="Merkel B.J."/>
            <person name="Hornburger P."/>
            <person name="Mueller R.-W."/>
            <person name="Bruemmer F."/>
            <person name="Labrenz M."/>
            <person name="Spormann A.M."/>
            <person name="Op den Camp H."/>
            <person name="Overmann J."/>
            <person name="Amann R."/>
            <person name="Jetten M.S.M."/>
            <person name="Mascher T."/>
            <person name="Medema M.H."/>
            <person name="Devos D.P."/>
            <person name="Kaster A.-K."/>
            <person name="Ovreas L."/>
            <person name="Rohde M."/>
            <person name="Galperin M.Y."/>
            <person name="Jogler C."/>
        </authorList>
    </citation>
    <scope>NUCLEOTIDE SEQUENCE [LARGE SCALE GENOMIC DNA]</scope>
    <source>
        <strain evidence="9 10">UC8</strain>
    </source>
</reference>
<proteinExistence type="inferred from homology"/>
<dbReference type="NCBIfam" id="TIGR00357">
    <property type="entry name" value="peptide-methionine (R)-S-oxide reductase MsrB"/>
    <property type="match status" value="1"/>
</dbReference>
<name>A0A5B9R9S6_9BACT</name>
<dbReference type="EMBL" id="CP042914">
    <property type="protein sequence ID" value="QEG43781.1"/>
    <property type="molecule type" value="Genomic_DNA"/>
</dbReference>
<keyword evidence="6 9" id="KW-0560">Oxidoreductase</keyword>
<dbReference type="GO" id="GO:0030091">
    <property type="term" value="P:protein repair"/>
    <property type="evidence" value="ECO:0007669"/>
    <property type="project" value="InterPro"/>
</dbReference>
<dbReference type="PANTHER" id="PTHR10173:SF52">
    <property type="entry name" value="METHIONINE-R-SULFOXIDE REDUCTASE B1"/>
    <property type="match status" value="1"/>
</dbReference>
<keyword evidence="10" id="KW-1185">Reference proteome</keyword>
<dbReference type="RefSeq" id="WP_084426975.1">
    <property type="nucleotide sequence ID" value="NZ_CP042914.1"/>
</dbReference>
<dbReference type="KEGG" id="rul:UC8_58370"/>
<dbReference type="OrthoDB" id="4174719at2"/>
<dbReference type="InterPro" id="IPR028427">
    <property type="entry name" value="Met_Sox_Rdtase_MsrB"/>
</dbReference>
<dbReference type="Proteomes" id="UP000325286">
    <property type="component" value="Chromosome"/>
</dbReference>
<evidence type="ECO:0000256" key="5">
    <source>
        <dbReference type="ARBA" id="ARBA00022833"/>
    </source>
</evidence>
<keyword evidence="4" id="KW-0479">Metal-binding</keyword>
<evidence type="ECO:0000256" key="1">
    <source>
        <dbReference type="ARBA" id="ARBA00001947"/>
    </source>
</evidence>
<comment type="similarity">
    <text evidence="2">Belongs to the MsrB Met sulfoxide reductase family.</text>
</comment>
<accession>A0A5B9R9S6</accession>
<dbReference type="GO" id="GO:0033743">
    <property type="term" value="F:peptide-methionine (R)-S-oxide reductase activity"/>
    <property type="evidence" value="ECO:0007669"/>
    <property type="project" value="UniProtKB-EC"/>
</dbReference>
<dbReference type="EC" id="1.8.4.12" evidence="3"/>
<evidence type="ECO:0000256" key="6">
    <source>
        <dbReference type="ARBA" id="ARBA00023002"/>
    </source>
</evidence>
<evidence type="ECO:0000313" key="9">
    <source>
        <dbReference type="EMBL" id="QEG43781.1"/>
    </source>
</evidence>
<dbReference type="GO" id="GO:0006979">
    <property type="term" value="P:response to oxidative stress"/>
    <property type="evidence" value="ECO:0007669"/>
    <property type="project" value="InterPro"/>
</dbReference>
<evidence type="ECO:0000256" key="4">
    <source>
        <dbReference type="ARBA" id="ARBA00022723"/>
    </source>
</evidence>
<keyword evidence="5" id="KW-0862">Zinc</keyword>
<comment type="catalytic activity">
    <reaction evidence="7">
        <text>L-methionyl-[protein] + [thioredoxin]-disulfide + H2O = L-methionyl-(R)-S-oxide-[protein] + [thioredoxin]-dithiol</text>
        <dbReference type="Rhea" id="RHEA:24164"/>
        <dbReference type="Rhea" id="RHEA-COMP:10698"/>
        <dbReference type="Rhea" id="RHEA-COMP:10700"/>
        <dbReference type="Rhea" id="RHEA-COMP:12313"/>
        <dbReference type="Rhea" id="RHEA-COMP:12314"/>
        <dbReference type="ChEBI" id="CHEBI:15377"/>
        <dbReference type="ChEBI" id="CHEBI:16044"/>
        <dbReference type="ChEBI" id="CHEBI:29950"/>
        <dbReference type="ChEBI" id="CHEBI:45764"/>
        <dbReference type="ChEBI" id="CHEBI:50058"/>
        <dbReference type="EC" id="1.8.4.12"/>
    </reaction>
</comment>
<gene>
    <name evidence="9" type="primary">msrB_2</name>
    <name evidence="9" type="ORF">UC8_58370</name>
</gene>
<organism evidence="9 10">
    <name type="scientific">Roseimaritima ulvae</name>
    <dbReference type="NCBI Taxonomy" id="980254"/>
    <lineage>
        <taxon>Bacteria</taxon>
        <taxon>Pseudomonadati</taxon>
        <taxon>Planctomycetota</taxon>
        <taxon>Planctomycetia</taxon>
        <taxon>Pirellulales</taxon>
        <taxon>Pirellulaceae</taxon>
        <taxon>Roseimaritima</taxon>
    </lineage>
</organism>
<dbReference type="GO" id="GO:0005737">
    <property type="term" value="C:cytoplasm"/>
    <property type="evidence" value="ECO:0007669"/>
    <property type="project" value="TreeGrafter"/>
</dbReference>
<evidence type="ECO:0000256" key="3">
    <source>
        <dbReference type="ARBA" id="ARBA00012499"/>
    </source>
</evidence>
<dbReference type="AlphaFoldDB" id="A0A5B9R9S6"/>
<sequence>MSRRNVWIRSLRWAALAAVVWFAGVLVWGQSASPARAEESVPFDIPEYEPQNKAQLRRSLTGIQYKVTQQEGTEPAFRNLYWDNKKEGLYRCVVCEYPLFTSQTKFKSGTGWPSFYAPLSEKMVGTKRDWKMLYPRTEVHCARCKAHLGHVFNDGPRPTGKRYCMNSASLKFEETELPTQP</sequence>
<dbReference type="FunFam" id="2.170.150.20:FF:000001">
    <property type="entry name" value="Peptide methionine sulfoxide reductase MsrB"/>
    <property type="match status" value="1"/>
</dbReference>